<feature type="signal peptide" evidence="2">
    <location>
        <begin position="1"/>
        <end position="30"/>
    </location>
</feature>
<keyword evidence="4" id="KW-1185">Reference proteome</keyword>
<keyword evidence="1" id="KW-0175">Coiled coil</keyword>
<dbReference type="RefSeq" id="WP_164627961.1">
    <property type="nucleotide sequence ID" value="NZ_JAAIVJ010000018.1"/>
</dbReference>
<sequence length="269" mass="28172">MRSKPLPRKLARFAAASLLALGLVGSPVLAQGVPTIDTSNLAKMIEVLAEAKLQLKEAIAQNLKLDDQILKQIEQIKLLGDQLKSLTESLSQLKLEFDPKTFLQDILPDFSDLTAAVTAAKSGDWSSVLSSGAFSGGGSVSAHVDSFFESAGLDRGTVDTLAGSTDPSVARIGTEANTSAFLSVAAEASAQDAKESLGRVDRLVQEIPETEGLKASIDLNTRVTAELAIALANIWSMEAVQTVGMGEAGVMDAASAADERKFLKVNGGE</sequence>
<dbReference type="EMBL" id="JAAIVJ010000018">
    <property type="protein sequence ID" value="NEY92020.1"/>
    <property type="molecule type" value="Genomic_DNA"/>
</dbReference>
<protein>
    <submittedName>
        <fullName evidence="3">Conjugal transfer protein TraF</fullName>
    </submittedName>
</protein>
<dbReference type="InterPro" id="IPR023220">
    <property type="entry name" value="T4SS_VirB5-domain"/>
</dbReference>
<reference evidence="3 4" key="1">
    <citation type="submission" date="2020-02" db="EMBL/GenBank/DDBJ databases">
        <authorList>
            <person name="Chen W.-M."/>
        </authorList>
    </citation>
    <scope>NUCLEOTIDE SEQUENCE [LARGE SCALE GENOMIC DNA]</scope>
    <source>
        <strain evidence="3 4">KMS-5</strain>
    </source>
</reference>
<dbReference type="InterPro" id="IPR014158">
    <property type="entry name" value="T4SS_VirB5"/>
</dbReference>
<organism evidence="3 4">
    <name type="scientific">Tabrizicola oligotrophica</name>
    <dbReference type="NCBI Taxonomy" id="2710650"/>
    <lineage>
        <taxon>Bacteria</taxon>
        <taxon>Pseudomonadati</taxon>
        <taxon>Pseudomonadota</taxon>
        <taxon>Alphaproteobacteria</taxon>
        <taxon>Rhodobacterales</taxon>
        <taxon>Paracoccaceae</taxon>
        <taxon>Tabrizicola</taxon>
    </lineage>
</organism>
<dbReference type="SUPFAM" id="SSF101082">
    <property type="entry name" value="Typo IV secretion system protein TraC"/>
    <property type="match status" value="1"/>
</dbReference>
<dbReference type="Pfam" id="PF07996">
    <property type="entry name" value="T4SS"/>
    <property type="match status" value="1"/>
</dbReference>
<dbReference type="AlphaFoldDB" id="A0A6M0QX44"/>
<feature type="coiled-coil region" evidence="1">
    <location>
        <begin position="41"/>
        <end position="96"/>
    </location>
</feature>
<keyword evidence="2" id="KW-0732">Signal</keyword>
<comment type="caution">
    <text evidence="3">The sequence shown here is derived from an EMBL/GenBank/DDBJ whole genome shotgun (WGS) entry which is preliminary data.</text>
</comment>
<evidence type="ECO:0000256" key="1">
    <source>
        <dbReference type="SAM" id="Coils"/>
    </source>
</evidence>
<name>A0A6M0QX44_9RHOB</name>
<proteinExistence type="predicted"/>
<dbReference type="Gene3D" id="1.20.58.430">
    <property type="entry name" value="Type IV secretion system, VirB5-domain"/>
    <property type="match status" value="1"/>
</dbReference>
<accession>A0A6M0QX44</accession>
<evidence type="ECO:0000313" key="4">
    <source>
        <dbReference type="Proteomes" id="UP000477782"/>
    </source>
</evidence>
<evidence type="ECO:0000256" key="2">
    <source>
        <dbReference type="SAM" id="SignalP"/>
    </source>
</evidence>
<feature type="chain" id="PRO_5026853249" evidence="2">
    <location>
        <begin position="31"/>
        <end position="269"/>
    </location>
</feature>
<dbReference type="Proteomes" id="UP000477782">
    <property type="component" value="Unassembled WGS sequence"/>
</dbReference>
<gene>
    <name evidence="3" type="ORF">G4Z14_17150</name>
</gene>
<evidence type="ECO:0000313" key="3">
    <source>
        <dbReference type="EMBL" id="NEY92020.1"/>
    </source>
</evidence>